<accession>A0ACB9KZF7</accession>
<protein>
    <submittedName>
        <fullName evidence="1">Uncharacterized protein</fullName>
    </submittedName>
</protein>
<dbReference type="Proteomes" id="UP001057402">
    <property type="component" value="Chromosome 12"/>
</dbReference>
<organism evidence="1 2">
    <name type="scientific">Melastoma candidum</name>
    <dbReference type="NCBI Taxonomy" id="119954"/>
    <lineage>
        <taxon>Eukaryota</taxon>
        <taxon>Viridiplantae</taxon>
        <taxon>Streptophyta</taxon>
        <taxon>Embryophyta</taxon>
        <taxon>Tracheophyta</taxon>
        <taxon>Spermatophyta</taxon>
        <taxon>Magnoliopsida</taxon>
        <taxon>eudicotyledons</taxon>
        <taxon>Gunneridae</taxon>
        <taxon>Pentapetalae</taxon>
        <taxon>rosids</taxon>
        <taxon>malvids</taxon>
        <taxon>Myrtales</taxon>
        <taxon>Melastomataceae</taxon>
        <taxon>Melastomatoideae</taxon>
        <taxon>Melastomateae</taxon>
        <taxon>Melastoma</taxon>
    </lineage>
</organism>
<keyword evidence="2" id="KW-1185">Reference proteome</keyword>
<evidence type="ECO:0000313" key="2">
    <source>
        <dbReference type="Proteomes" id="UP001057402"/>
    </source>
</evidence>
<sequence>MDEKAAANPQRNPNSAAPARADGAAAGNNSKEEGELSCSDDGNYDVCTGTRPVRPTGPSRNSLANNPATGVGRRVPGNPPANGSQQVSQMYLRDRKNSFMNSNLVIEFSDDESESSSDNDGLDRSSKGKPVMTAPGKFISPASVQQPPRASPASASKRPEAPKRLPANRTFTRPTMNTQGTRIQGSTFFGQGKAGKRSVRVGHKLENCGVNNSSISSTGQLQDLRQQIAKRENELRLRSSQHLKLFSSEPFRHNPALTAPTAGNPVAKSADVSQTGSKEPPRKKLKVGGPQQSQQGLEQDMAGVQSRSPRKDLLLLENGSEGNIHRVDKGAAHGKEESTLPKLRGFDTDRVETSQSKSNGVQAGNADQLKWTSWMVNEVPNAHQYKLSSKSGMELNPVKKVGKDCPRESSSGQAGRNDNLCTFVGDQAFECSSMNAAEGTMKDFSPWNFLGNDAKDGNEVMLSLVEMEEDLDKKLEDAQEQRRICEIEERNALKAYRKAQRVLLEANARCANLYQERELYSSRVRSLVMDNSFLMRPSASQEAIVTPIDSSNNMLTRAKSVPSSSHLVQEDYNQPNQPVHPFSQGTGAAPYHNLVARDLTLGVLQNSKPDGSSSVPLQHKGSDIMNAVRSSSNDPTSSAEDGEVFPPERYPPQDEQQCRGEREVCQATQDFSNDNSSDFLLLEAALRSQLYARWGTNNSQSIKGSSGDGEPIVEQGCKSHDGNGQTYESVASPPLSDLEKFPIPEIEGKSEQHTKLVPALIKDKFHIEKPLVKLSESSCSEESFVKKRGNAWTLDLLFSELFRSTFQHMKDITCMGSQELFQRDPMPQFINDGVHPGKQEEVKDHILDLSQRSSQDLCEAETACDSRDVTIEPFWPLCMYELRGKCNDGECPWQHLKDSPSRDVSRLPPRDSKGYTDIRNVCHNADDSQADLAKSGTEKNQCESNCPKYVVGLDVLKADACYERIVARRRVQSWQKYFSGYLVRSSHLRQGLGMDYSVLQNEDGRVESFGFWGRRGSCFQNTSKKVAKEASTDGIYSLETALLLFNHGVNKVEGTMREGLALLENAVKNDPTSVVHWIVYLTICYDVTKTVRKDDLHATAVKHIQGSYELWLLYINSRIKFEDRVVAYEDALSSVCQQFASSNGDRIQNSARILDLFLQMIYFFCTSDNTEKAIQIIGALIPSVKNSDEQFALLLTCIISCLTTADKCIFWICCVYLVIYRKLPNYVVEQLECEKELQLIEWPSVDLNDDDKQRALQLVELAVQQFESCMIDESVNNDYNVRVAPRFGINHFWCMSALDGLQCSRNLLIKYMKMFPNSVELLLLSARANISEFPVCHSAGFEDVLLDWPENVQGIQCIWNQYAQWALQSGSLELAKEIMVRWFSCEWKAKSLTDVLACQANTDILGSSLIATSHVEGSVSSSSRLDEMFGFLNFSLYSLLHQQYTEARAAADKALQLATHETIKHCIKEHAKLLLVDGSVPKDGAHLSNLLGVLRTYLDCYHEMPVSEPLSKRFVEDVRKPRVRELIKGIFCPVSNDFFVVDIVLEAWWGPTLLPPKFCKVKDLVDLVESVMEISPANYHLAIHVVKYLTREYNSKDVASASLFYWAGSLLVSTLSHAVPVAPEYAWVESAEILESTGGKDTMLEGFYRKALLAYPFSKKLQKLSSRLLLVPTEIGCNS</sequence>
<gene>
    <name evidence="1" type="ORF">MLD38_038140</name>
</gene>
<name>A0ACB9KZF7_9MYRT</name>
<reference evidence="2" key="1">
    <citation type="journal article" date="2023" name="Front. Plant Sci.">
        <title>Chromosomal-level genome assembly of Melastoma candidum provides insights into trichome evolution.</title>
        <authorList>
            <person name="Zhong Y."/>
            <person name="Wu W."/>
            <person name="Sun C."/>
            <person name="Zou P."/>
            <person name="Liu Y."/>
            <person name="Dai S."/>
            <person name="Zhou R."/>
        </authorList>
    </citation>
    <scope>NUCLEOTIDE SEQUENCE [LARGE SCALE GENOMIC DNA]</scope>
</reference>
<proteinExistence type="predicted"/>
<evidence type="ECO:0000313" key="1">
    <source>
        <dbReference type="EMBL" id="KAI4302391.1"/>
    </source>
</evidence>
<dbReference type="EMBL" id="CM042891">
    <property type="protein sequence ID" value="KAI4302391.1"/>
    <property type="molecule type" value="Genomic_DNA"/>
</dbReference>
<comment type="caution">
    <text evidence="1">The sequence shown here is derived from an EMBL/GenBank/DDBJ whole genome shotgun (WGS) entry which is preliminary data.</text>
</comment>